<sequence>MDIQRLVDAYIIGLGDNSDNTSFRQALVDHIAKGDMSLLELVQALGGYLASEEASRRSKGLHVLADVLTDLPQDAIPAQATAKLVQFFCSRLSDSTCVSYILTSIEALQRLPSFTNKCSTDVLRALFKEVHVQSFQHSTRSAAYGLLDQIIQNHPQAVKEMGDDMVLGFAQMLDGEKDPRSLMIAFQIIPKLAELVDIKNNVEDIFEVIFCYFPITFKNREGDPSTISPDSLKKALRAAITCSPYFGTMAVKPLVEKTTAASSSVKIDAYGTLAAAASAYDSKVFIPEMETLVEQIREDVEMASDDKVVDAALETLEAVYRAISPAVDSNESDQASDMNETATLLDYVLKDSIFQLTADEIKNPDQIGKLLLVTARSSAYNCNVISDAVLPIVIERLESTEVLTLRRELMDVLNYVLSASCDANRKAECLEADKDNLLNVYRLDASVPLDKEYSFLHITRLKGIALLILLPNFLSHDELSLALRTISQAAIERNEDENVNKEATHLLVQLAQSTPEQIKATVLPLFLDAL</sequence>
<proteinExistence type="inferred from homology"/>
<gene>
    <name evidence="3" type="ORF">IWW36_003340</name>
</gene>
<dbReference type="InterPro" id="IPR016024">
    <property type="entry name" value="ARM-type_fold"/>
</dbReference>
<dbReference type="InterPro" id="IPR039920">
    <property type="entry name" value="MMS19"/>
</dbReference>
<dbReference type="InterPro" id="IPR011989">
    <property type="entry name" value="ARM-like"/>
</dbReference>
<comment type="function">
    <text evidence="1">Key component of the cytosolic iron-sulfur protein assembly (CIA) complex, a multiprotein complex that mediates the incorporation of iron-sulfur cluster into apoproteins specifically involved in DNA metabolism and genomic integrity. In the CIA complex, MMS19 acts as an adapter between early-acting CIA components and a subset of cellular target iron-sulfur proteins.</text>
</comment>
<feature type="non-terminal residue" evidence="3">
    <location>
        <position position="1"/>
    </location>
</feature>
<comment type="similarity">
    <text evidence="1">Belongs to the MET18/MMS19 family.</text>
</comment>
<evidence type="ECO:0000259" key="2">
    <source>
        <dbReference type="Pfam" id="PF14500"/>
    </source>
</evidence>
<dbReference type="EMBL" id="JANBUW010000177">
    <property type="protein sequence ID" value="KAJ2848359.1"/>
    <property type="molecule type" value="Genomic_DNA"/>
</dbReference>
<dbReference type="GO" id="GO:0006281">
    <property type="term" value="P:DNA repair"/>
    <property type="evidence" value="ECO:0007669"/>
    <property type="project" value="UniProtKB-UniRule"/>
</dbReference>
<keyword evidence="1" id="KW-0227">DNA damage</keyword>
<feature type="domain" description="MMS19 N-terminal" evidence="2">
    <location>
        <begin position="42"/>
        <end position="300"/>
    </location>
</feature>
<dbReference type="Gene3D" id="1.25.10.10">
    <property type="entry name" value="Leucine-rich Repeat Variant"/>
    <property type="match status" value="1"/>
</dbReference>
<protein>
    <recommendedName>
        <fullName evidence="1">MMS19 nucleotide excision repair protein</fullName>
    </recommendedName>
</protein>
<accession>A0A9W8I5L1</accession>
<dbReference type="Pfam" id="PF14500">
    <property type="entry name" value="MMS19_N"/>
    <property type="match status" value="1"/>
</dbReference>
<dbReference type="SUPFAM" id="SSF48371">
    <property type="entry name" value="ARM repeat"/>
    <property type="match status" value="1"/>
</dbReference>
<dbReference type="AlphaFoldDB" id="A0A9W8I5L1"/>
<keyword evidence="4" id="KW-1185">Reference proteome</keyword>
<name>A0A9W8I5L1_9FUNG</name>
<comment type="caution">
    <text evidence="3">The sequence shown here is derived from an EMBL/GenBank/DDBJ whole genome shotgun (WGS) entry which is preliminary data.</text>
</comment>
<evidence type="ECO:0000256" key="1">
    <source>
        <dbReference type="RuleBase" id="RU367072"/>
    </source>
</evidence>
<organism evidence="3 4">
    <name type="scientific">Coemansia brasiliensis</name>
    <dbReference type="NCBI Taxonomy" id="2650707"/>
    <lineage>
        <taxon>Eukaryota</taxon>
        <taxon>Fungi</taxon>
        <taxon>Fungi incertae sedis</taxon>
        <taxon>Zoopagomycota</taxon>
        <taxon>Kickxellomycotina</taxon>
        <taxon>Kickxellomycetes</taxon>
        <taxon>Kickxellales</taxon>
        <taxon>Kickxellaceae</taxon>
        <taxon>Coemansia</taxon>
    </lineage>
</organism>
<reference evidence="3" key="1">
    <citation type="submission" date="2022-07" db="EMBL/GenBank/DDBJ databases">
        <title>Phylogenomic reconstructions and comparative analyses of Kickxellomycotina fungi.</title>
        <authorList>
            <person name="Reynolds N.K."/>
            <person name="Stajich J.E."/>
            <person name="Barry K."/>
            <person name="Grigoriev I.V."/>
            <person name="Crous P."/>
            <person name="Smith M.E."/>
        </authorList>
    </citation>
    <scope>NUCLEOTIDE SEQUENCE</scope>
    <source>
        <strain evidence="3">NRRL 1566</strain>
    </source>
</reference>
<keyword evidence="1" id="KW-0539">Nucleus</keyword>
<dbReference type="GO" id="GO:0016226">
    <property type="term" value="P:iron-sulfur cluster assembly"/>
    <property type="evidence" value="ECO:0007669"/>
    <property type="project" value="UniProtKB-UniRule"/>
</dbReference>
<dbReference type="Proteomes" id="UP001139887">
    <property type="component" value="Unassembled WGS sequence"/>
</dbReference>
<comment type="subcellular location">
    <subcellularLocation>
        <location evidence="1">Nucleus</location>
    </subcellularLocation>
</comment>
<dbReference type="PANTHER" id="PTHR12891">
    <property type="entry name" value="DNA REPAIR/TRANSCRIPTION PROTEIN MET18/MMS19"/>
    <property type="match status" value="1"/>
</dbReference>
<dbReference type="GO" id="GO:0051604">
    <property type="term" value="P:protein maturation"/>
    <property type="evidence" value="ECO:0007669"/>
    <property type="project" value="UniProtKB-UniRule"/>
</dbReference>
<keyword evidence="1" id="KW-0234">DNA repair</keyword>
<dbReference type="GO" id="GO:0005634">
    <property type="term" value="C:nucleus"/>
    <property type="evidence" value="ECO:0007669"/>
    <property type="project" value="UniProtKB-SubCell"/>
</dbReference>
<dbReference type="GO" id="GO:0097361">
    <property type="term" value="C:cytosolic [4Fe-4S] assembly targeting complex"/>
    <property type="evidence" value="ECO:0007669"/>
    <property type="project" value="UniProtKB-UniRule"/>
</dbReference>
<evidence type="ECO:0000313" key="3">
    <source>
        <dbReference type="EMBL" id="KAJ2848359.1"/>
    </source>
</evidence>
<dbReference type="PANTHER" id="PTHR12891:SF0">
    <property type="entry name" value="MMS19 NUCLEOTIDE EXCISION REPAIR PROTEIN HOMOLOG"/>
    <property type="match status" value="1"/>
</dbReference>
<dbReference type="OrthoDB" id="342900at2759"/>
<dbReference type="InterPro" id="IPR029240">
    <property type="entry name" value="MMS19_N"/>
</dbReference>
<evidence type="ECO:0000313" key="4">
    <source>
        <dbReference type="Proteomes" id="UP001139887"/>
    </source>
</evidence>